<sequence length="140" mass="16734">MTMAKAQEEAAKLKEVVDLTQPKEEPQERKPRKFEGKDFKDKKDFNDFKDKKEFKDRKEFKDKKDYKDKGFTRKTDDKPKEVEKKEVEKKEFKKSEKPKMKNETKQEEKKAKEKKEPVAFQPADLSKNEWGDANLEDILS</sequence>
<dbReference type="EMBL" id="HBII01021162">
    <property type="protein sequence ID" value="CAE0349855.1"/>
    <property type="molecule type" value="Transcribed_RNA"/>
</dbReference>
<proteinExistence type="predicted"/>
<name>A0A7S3NA80_9SPIT</name>
<dbReference type="AlphaFoldDB" id="A0A7S3NA80"/>
<evidence type="ECO:0000313" key="2">
    <source>
        <dbReference type="EMBL" id="CAE0349855.1"/>
    </source>
</evidence>
<accession>A0A7S3NA80</accession>
<organism evidence="2">
    <name type="scientific">Euplotes harpa</name>
    <dbReference type="NCBI Taxonomy" id="151035"/>
    <lineage>
        <taxon>Eukaryota</taxon>
        <taxon>Sar</taxon>
        <taxon>Alveolata</taxon>
        <taxon>Ciliophora</taxon>
        <taxon>Intramacronucleata</taxon>
        <taxon>Spirotrichea</taxon>
        <taxon>Hypotrichia</taxon>
        <taxon>Euplotida</taxon>
        <taxon>Euplotidae</taxon>
        <taxon>Euplotes</taxon>
    </lineage>
</organism>
<gene>
    <name evidence="2" type="ORF">EHAR0213_LOCUS8768</name>
</gene>
<feature type="compositionally biased region" description="Basic and acidic residues" evidence="1">
    <location>
        <begin position="66"/>
        <end position="117"/>
    </location>
</feature>
<feature type="region of interest" description="Disordered" evidence="1">
    <location>
        <begin position="66"/>
        <end position="140"/>
    </location>
</feature>
<protein>
    <submittedName>
        <fullName evidence="2">Uncharacterized protein</fullName>
    </submittedName>
</protein>
<reference evidence="2" key="1">
    <citation type="submission" date="2021-01" db="EMBL/GenBank/DDBJ databases">
        <authorList>
            <person name="Corre E."/>
            <person name="Pelletier E."/>
            <person name="Niang G."/>
            <person name="Scheremetjew M."/>
            <person name="Finn R."/>
            <person name="Kale V."/>
            <person name="Holt S."/>
            <person name="Cochrane G."/>
            <person name="Meng A."/>
            <person name="Brown T."/>
            <person name="Cohen L."/>
        </authorList>
    </citation>
    <scope>NUCLEOTIDE SEQUENCE</scope>
    <source>
        <strain evidence="2">FSP1.4</strain>
    </source>
</reference>
<feature type="region of interest" description="Disordered" evidence="1">
    <location>
        <begin position="1"/>
        <end position="44"/>
    </location>
</feature>
<evidence type="ECO:0000256" key="1">
    <source>
        <dbReference type="SAM" id="MobiDB-lite"/>
    </source>
</evidence>